<evidence type="ECO:0000313" key="5">
    <source>
        <dbReference type="Proteomes" id="UP000261620"/>
    </source>
</evidence>
<feature type="compositionally biased region" description="Polar residues" evidence="3">
    <location>
        <begin position="428"/>
        <end position="447"/>
    </location>
</feature>
<dbReference type="Pfam" id="PF10186">
    <property type="entry name" value="ATG14"/>
    <property type="match status" value="1"/>
</dbReference>
<reference evidence="4" key="1">
    <citation type="submission" date="2025-08" db="UniProtKB">
        <authorList>
            <consortium name="Ensembl"/>
        </authorList>
    </citation>
    <scope>IDENTIFICATION</scope>
</reference>
<feature type="coiled-coil region" evidence="2">
    <location>
        <begin position="224"/>
        <end position="254"/>
    </location>
</feature>
<dbReference type="GO" id="GO:0005768">
    <property type="term" value="C:endosome"/>
    <property type="evidence" value="ECO:0007669"/>
    <property type="project" value="TreeGrafter"/>
</dbReference>
<dbReference type="GO" id="GO:0035493">
    <property type="term" value="P:SNARE complex assembly"/>
    <property type="evidence" value="ECO:0007669"/>
    <property type="project" value="TreeGrafter"/>
</dbReference>
<name>A0A3Q4ASH4_MOLML</name>
<dbReference type="GO" id="GO:0000149">
    <property type="term" value="F:SNARE binding"/>
    <property type="evidence" value="ECO:0007669"/>
    <property type="project" value="TreeGrafter"/>
</dbReference>
<evidence type="ECO:0000256" key="3">
    <source>
        <dbReference type="SAM" id="MobiDB-lite"/>
    </source>
</evidence>
<dbReference type="STRING" id="94237.ENSMMOP00000007545"/>
<organism evidence="4 5">
    <name type="scientific">Mola mola</name>
    <name type="common">Ocean sunfish</name>
    <name type="synonym">Tetraodon mola</name>
    <dbReference type="NCBI Taxonomy" id="94237"/>
    <lineage>
        <taxon>Eukaryota</taxon>
        <taxon>Metazoa</taxon>
        <taxon>Chordata</taxon>
        <taxon>Craniata</taxon>
        <taxon>Vertebrata</taxon>
        <taxon>Euteleostomi</taxon>
        <taxon>Actinopterygii</taxon>
        <taxon>Neopterygii</taxon>
        <taxon>Teleostei</taxon>
        <taxon>Neoteleostei</taxon>
        <taxon>Acanthomorphata</taxon>
        <taxon>Eupercaria</taxon>
        <taxon>Tetraodontiformes</taxon>
        <taxon>Molidae</taxon>
        <taxon>Mola</taxon>
    </lineage>
</organism>
<keyword evidence="1 2" id="KW-0175">Coiled coil</keyword>
<dbReference type="GO" id="GO:0000323">
    <property type="term" value="C:lytic vacuole"/>
    <property type="evidence" value="ECO:0007669"/>
    <property type="project" value="TreeGrafter"/>
</dbReference>
<keyword evidence="5" id="KW-1185">Reference proteome</keyword>
<evidence type="ECO:0000313" key="4">
    <source>
        <dbReference type="Ensembl" id="ENSMMOP00000007545.1"/>
    </source>
</evidence>
<feature type="region of interest" description="Disordered" evidence="3">
    <location>
        <begin position="423"/>
        <end position="495"/>
    </location>
</feature>
<dbReference type="PANTHER" id="PTHR15157">
    <property type="entry name" value="UV RADIATION RESISTANCE-ASSOCIATED GENE PROTEIN"/>
    <property type="match status" value="1"/>
</dbReference>
<sequence length="642" mass="72823">LNKNGSPLLDTYFTLHLCIGERISRDFYKSEVIRDSLNPTWRSLDFGMLPDLLDTSMSCFVVRIWGGQGEEYQLLIEWKVNLDGLRYTGQQIRSRNPNEIIFGLNDGYYAADFDQKEQSEWKKNSLLQVDQSSVRNSYSVFSLLRLHTAQRAIKQTQATVQKIGKEIEERLRTTAICTERKKERECMQLRIAGLRCELQRQRKALGREIDLRQKERTQFLKKGKEAFSAQHESLKEEKESLAKLQKECTAKREQFLKSNAQLTFRCRQLLSELSYIYPIDLANQSDYVICGVKLPNSEDFQAKDDGSIAVALGYTSHLVLMISCFLHVPLRYPVMHKGSRSAIKDTITDRLTEKEREFPLYSRGERFHFEYGVYLLNKNIAQLRYQHGLTTPDLQQTLPNLKNFLEHGLLVRCDRHHLSGAIPVPTKSPFTMSTNSDIGYPRNTSSPDRGLRKRASSEADKPKYKSTPPPSYNIAVGEEQPPAGLAPPSPSPKHFSTSLDAMASLYLAESTDAKKEAVKKEVLEAETHRMQVGKEMVSTNEHTGTINGPLVPGPASSSLVQELQCSVEQAEEIMGTEATGLADEARLEDYCCIPVDHAVAVECDEQVLGELDVAGFEEFSRRIYALNENMSSFRRPRKGSDK</sequence>
<reference evidence="4" key="2">
    <citation type="submission" date="2025-09" db="UniProtKB">
        <authorList>
            <consortium name="Ensembl"/>
        </authorList>
    </citation>
    <scope>IDENTIFICATION</scope>
</reference>
<dbReference type="GO" id="GO:0032991">
    <property type="term" value="C:protein-containing complex"/>
    <property type="evidence" value="ECO:0007669"/>
    <property type="project" value="UniProtKB-ARBA"/>
</dbReference>
<evidence type="ECO:0000256" key="2">
    <source>
        <dbReference type="SAM" id="Coils"/>
    </source>
</evidence>
<dbReference type="InterPro" id="IPR018791">
    <property type="entry name" value="UV_resistance/autophagy_Atg14"/>
</dbReference>
<dbReference type="OMA" id="HVDQNCV"/>
<dbReference type="PANTHER" id="PTHR15157:SF5">
    <property type="entry name" value="UV RADIATION RESISTANCE-ASSOCIATED GENE PROTEIN"/>
    <property type="match status" value="1"/>
</dbReference>
<protein>
    <submittedName>
        <fullName evidence="4">Uncharacterized protein</fullName>
    </submittedName>
</protein>
<dbReference type="Proteomes" id="UP000261620">
    <property type="component" value="Unplaced"/>
</dbReference>
<proteinExistence type="predicted"/>
<dbReference type="AlphaFoldDB" id="A0A3Q4ASH4"/>
<dbReference type="Ensembl" id="ENSMMOT00000007687.1">
    <property type="protein sequence ID" value="ENSMMOP00000007545.1"/>
    <property type="gene ID" value="ENSMMOG00000005867.1"/>
</dbReference>
<evidence type="ECO:0000256" key="1">
    <source>
        <dbReference type="ARBA" id="ARBA00023054"/>
    </source>
</evidence>
<accession>A0A3Q4ASH4</accession>